<accession>A0ACD4DGR9</accession>
<organism evidence="1 2">
    <name type="scientific">Rhodococcus sacchari</name>
    <dbReference type="NCBI Taxonomy" id="2962047"/>
    <lineage>
        <taxon>Bacteria</taxon>
        <taxon>Bacillati</taxon>
        <taxon>Actinomycetota</taxon>
        <taxon>Actinomycetes</taxon>
        <taxon>Mycobacteriales</taxon>
        <taxon>Nocardiaceae</taxon>
        <taxon>Rhodococcus</taxon>
    </lineage>
</organism>
<proteinExistence type="predicted"/>
<keyword evidence="2" id="KW-1185">Reference proteome</keyword>
<dbReference type="Proteomes" id="UP001156484">
    <property type="component" value="Chromosome"/>
</dbReference>
<reference evidence="1" key="1">
    <citation type="submission" date="2022-10" db="EMBL/GenBank/DDBJ databases">
        <title>Rhodococcus ferula Z13 complete genome.</title>
        <authorList>
            <person name="Long X."/>
            <person name="Zang M."/>
        </authorList>
    </citation>
    <scope>NUCLEOTIDE SEQUENCE</scope>
    <source>
        <strain evidence="1">Z13</strain>
    </source>
</reference>
<evidence type="ECO:0000313" key="1">
    <source>
        <dbReference type="EMBL" id="UYP19238.1"/>
    </source>
</evidence>
<evidence type="ECO:0000313" key="2">
    <source>
        <dbReference type="Proteomes" id="UP001156484"/>
    </source>
</evidence>
<name>A0ACD4DGR9_9NOCA</name>
<gene>
    <name evidence="1" type="ORF">OED52_01245</name>
</gene>
<protein>
    <submittedName>
        <fullName evidence="1">LysR family transcriptional regulator ArgP</fullName>
    </submittedName>
</protein>
<dbReference type="EMBL" id="CP107551">
    <property type="protein sequence ID" value="UYP19238.1"/>
    <property type="molecule type" value="Genomic_DNA"/>
</dbReference>
<sequence>MDLDFAQLRTFATVLDEGTFEGAAAVLRVTPSAVSQRIKSPEQHVGQVLLRRTRPVTATPAGEVVMRLARQVARLEQDTSEELGLAATEGNYTTIPLVVNADSMSTWMLRALARMPVRYRALFELHREDEFHSTDLLRDGTAMAAVTSVPEPVQGCTSEKLGAMRYHAMASVDFAERWFPDGMTAAALKDAPMLTFDRKDDMQDRFVRRRTRRRMNPPRNYVPGAVEFVEAARLGLGWAMLPDAMVADTTDLVHLTPDDPLDVPLYWQRWRLDSPVLDALTDAVRRTAGEILHRPSGH</sequence>